<organism evidence="2 3">
    <name type="scientific">Aspergillus calidoustus</name>
    <dbReference type="NCBI Taxonomy" id="454130"/>
    <lineage>
        <taxon>Eukaryota</taxon>
        <taxon>Fungi</taxon>
        <taxon>Dikarya</taxon>
        <taxon>Ascomycota</taxon>
        <taxon>Pezizomycotina</taxon>
        <taxon>Eurotiomycetes</taxon>
        <taxon>Eurotiomycetidae</taxon>
        <taxon>Eurotiales</taxon>
        <taxon>Aspergillaceae</taxon>
        <taxon>Aspergillus</taxon>
        <taxon>Aspergillus subgen. Nidulantes</taxon>
    </lineage>
</organism>
<dbReference type="AlphaFoldDB" id="A0A0U5GG29"/>
<proteinExistence type="predicted"/>
<dbReference type="PANTHER" id="PTHR35895:SF1">
    <property type="entry name" value="LIPID-BINDING SERUM GLYCOPROTEIN C-TERMINAL DOMAIN-CONTAINING PROTEIN"/>
    <property type="match status" value="1"/>
</dbReference>
<dbReference type="PANTHER" id="PTHR35895">
    <property type="entry name" value="CHROMOSOME 16, WHOLE GENOME SHOTGUN SEQUENCE"/>
    <property type="match status" value="1"/>
</dbReference>
<keyword evidence="3" id="KW-1185">Reference proteome</keyword>
<dbReference type="Pfam" id="PF12505">
    <property type="entry name" value="DUF3712"/>
    <property type="match status" value="1"/>
</dbReference>
<dbReference type="Proteomes" id="UP000054771">
    <property type="component" value="Unassembled WGS sequence"/>
</dbReference>
<dbReference type="OrthoDB" id="10039566at2759"/>
<evidence type="ECO:0000256" key="1">
    <source>
        <dbReference type="SAM" id="Phobius"/>
    </source>
</evidence>
<evidence type="ECO:0000313" key="2">
    <source>
        <dbReference type="EMBL" id="CEL09704.1"/>
    </source>
</evidence>
<reference evidence="3" key="1">
    <citation type="journal article" date="2016" name="Genome Announc.">
        <title>Draft genome sequences of fungus Aspergillus calidoustus.</title>
        <authorList>
            <person name="Horn F."/>
            <person name="Linde J."/>
            <person name="Mattern D.J."/>
            <person name="Walther G."/>
            <person name="Guthke R."/>
            <person name="Scherlach K."/>
            <person name="Martin K."/>
            <person name="Brakhage A.A."/>
            <person name="Petzke L."/>
            <person name="Valiante V."/>
        </authorList>
    </citation>
    <scope>NUCLEOTIDE SEQUENCE [LARGE SCALE GENOMIC DNA]</scope>
    <source>
        <strain evidence="3">SF006504</strain>
    </source>
</reference>
<dbReference type="OMA" id="WLENPMA"/>
<dbReference type="STRING" id="454130.A0A0U5GG29"/>
<dbReference type="GO" id="GO:0000329">
    <property type="term" value="C:fungal-type vacuole membrane"/>
    <property type="evidence" value="ECO:0007669"/>
    <property type="project" value="InterPro"/>
</dbReference>
<keyword evidence="1" id="KW-0472">Membrane</keyword>
<protein>
    <submittedName>
        <fullName evidence="2">Uncharacterized protein</fullName>
    </submittedName>
</protein>
<dbReference type="EMBL" id="CDMC01000015">
    <property type="protein sequence ID" value="CEL09704.1"/>
    <property type="molecule type" value="Genomic_DNA"/>
</dbReference>
<name>A0A0U5GG29_ASPCI</name>
<dbReference type="InterPro" id="IPR046368">
    <property type="entry name" value="Tag1"/>
</dbReference>
<accession>A0A0U5GG29</accession>
<gene>
    <name evidence="2" type="ORF">ASPCAL12837</name>
</gene>
<feature type="transmembrane region" description="Helical" evidence="1">
    <location>
        <begin position="40"/>
        <end position="63"/>
    </location>
</feature>
<sequence>MVEKPSIELVDASFPDQSIASSPTKLPFKSRVIAHFKRRWWVHLILLTVVALVITLPLVYVGYPRIAQNGINDSTLRITSMEISSPTPSGFHLHQVQVLGSNSIFHPKLYSFNAGVQLPGYDDPMINITVPSIQANDGATIEVNQSVVFEDARIFAEFSKALMLEKEVSLNIYGKPRLKQAGLHTITVTYNHTITMKGLNKLKGFQVLELKLDPGRDDGMNAKGSVLIPNPSVMTLAMGNVTFDLSSGGTDLGPAVIRDLVLRPGNNTAPIVANVDEVALLGILPHHLPFIIEMQALGNSSVYNGSELPYYTVALEANPITFDFDVSPALPL</sequence>
<dbReference type="InterPro" id="IPR022185">
    <property type="entry name" value="DUF3712"/>
</dbReference>
<keyword evidence="1" id="KW-1133">Transmembrane helix</keyword>
<keyword evidence="1" id="KW-0812">Transmembrane</keyword>
<evidence type="ECO:0000313" key="3">
    <source>
        <dbReference type="Proteomes" id="UP000054771"/>
    </source>
</evidence>